<dbReference type="RefSeq" id="WP_133280067.1">
    <property type="nucleotide sequence ID" value="NZ_JAAALU010000019.1"/>
</dbReference>
<comment type="caution">
    <text evidence="2">The sequence shown here is derived from an EMBL/GenBank/DDBJ whole genome shotgun (WGS) entry which is preliminary data.</text>
</comment>
<evidence type="ECO:0000256" key="1">
    <source>
        <dbReference type="SAM" id="Coils"/>
    </source>
</evidence>
<gene>
    <name evidence="2" type="ORF">VCX44_23030</name>
</gene>
<evidence type="ECO:0008006" key="4">
    <source>
        <dbReference type="Google" id="ProtNLM"/>
    </source>
</evidence>
<evidence type="ECO:0000313" key="2">
    <source>
        <dbReference type="EMBL" id="MEA9438593.1"/>
    </source>
</evidence>
<organism evidence="2 3">
    <name type="scientific">Aeromonas caviae</name>
    <name type="common">Aeromonas punctata</name>
    <dbReference type="NCBI Taxonomy" id="648"/>
    <lineage>
        <taxon>Bacteria</taxon>
        <taxon>Pseudomonadati</taxon>
        <taxon>Pseudomonadota</taxon>
        <taxon>Gammaproteobacteria</taxon>
        <taxon>Aeromonadales</taxon>
        <taxon>Aeromonadaceae</taxon>
        <taxon>Aeromonas</taxon>
    </lineage>
</organism>
<dbReference type="Gene3D" id="3.40.960.10">
    <property type="entry name" value="VSR Endonuclease"/>
    <property type="match status" value="1"/>
</dbReference>
<dbReference type="EMBL" id="JAYGOJ010000235">
    <property type="protein sequence ID" value="MEA9438593.1"/>
    <property type="molecule type" value="Genomic_DNA"/>
</dbReference>
<keyword evidence="3" id="KW-1185">Reference proteome</keyword>
<reference evidence="2 3" key="1">
    <citation type="submission" date="2023-12" db="EMBL/GenBank/DDBJ databases">
        <title>Characterization of antibiotic resistance in Aeromonas spp. in hospital effluent.</title>
        <authorList>
            <person name="Negoseki B.R.S."/>
            <person name="Krul D."/>
            <person name="Siqueira A.C."/>
            <person name="Almeida M."/>
            <person name="Mesa D."/>
            <person name="Conte D."/>
            <person name="Dalla-Costa L.M."/>
        </authorList>
    </citation>
    <scope>NUCLEOTIDE SEQUENCE [LARGE SCALE GENOMIC DNA]</scope>
    <source>
        <strain evidence="2 3">36v</strain>
    </source>
</reference>
<accession>A0ABU5WFK7</accession>
<feature type="coiled-coil region" evidence="1">
    <location>
        <begin position="5"/>
        <end position="32"/>
    </location>
</feature>
<keyword evidence="1" id="KW-0175">Coiled coil</keyword>
<proteinExistence type="predicted"/>
<protein>
    <recommendedName>
        <fullName evidence="4">DUF559 domain-containing protein</fullName>
    </recommendedName>
</protein>
<sequence length="135" mass="15212">MSTDKERAEAKIEIHNKRVRAQTAELAAATAEVMSAFPSCVNELVFHPVRRWRFDHAWPTQMIAVEIHGGVHSGGHHVSAEGFINDRHKMNEALLMGWHVIEATTDDVRNGKLKEWLTKAFELWGNLNAEGAQCD</sequence>
<evidence type="ECO:0000313" key="3">
    <source>
        <dbReference type="Proteomes" id="UP001304847"/>
    </source>
</evidence>
<name>A0ABU5WFK7_AERCA</name>
<dbReference type="Proteomes" id="UP001304847">
    <property type="component" value="Unassembled WGS sequence"/>
</dbReference>